<keyword evidence="4" id="KW-0238">DNA-binding</keyword>
<accession>A0A2P4SEF2</accession>
<evidence type="ECO:0000256" key="1">
    <source>
        <dbReference type="ARBA" id="ARBA00004123"/>
    </source>
</evidence>
<dbReference type="AlphaFoldDB" id="A0A2P4SEF2"/>
<evidence type="ECO:0000256" key="3">
    <source>
        <dbReference type="ARBA" id="ARBA00023015"/>
    </source>
</evidence>
<reference evidence="9 10" key="1">
    <citation type="submission" date="2018-01" db="EMBL/GenBank/DDBJ databases">
        <title>Comparison of the Chinese Bamboo Partridge and Red Junglefowl genome sequences highlights the importance of demography in genome evolution.</title>
        <authorList>
            <person name="Tiley G.P."/>
            <person name="Kimball R.T."/>
            <person name="Braun E.L."/>
            <person name="Burleigh J.G."/>
        </authorList>
    </citation>
    <scope>NUCLEOTIDE SEQUENCE [LARGE SCALE GENOMIC DNA]</scope>
    <source>
        <strain evidence="9">RTK389</strain>
        <tissue evidence="9">Blood</tissue>
    </source>
</reference>
<keyword evidence="3" id="KW-0805">Transcription regulation</keyword>
<gene>
    <name evidence="9" type="ORF">CIB84_013764</name>
</gene>
<dbReference type="EMBL" id="PPHD01057658">
    <property type="protein sequence ID" value="POI22488.1"/>
    <property type="molecule type" value="Genomic_DNA"/>
</dbReference>
<comment type="similarity">
    <text evidence="2">Belongs to the HSF family.</text>
</comment>
<dbReference type="InterPro" id="IPR036388">
    <property type="entry name" value="WH-like_DNA-bd_sf"/>
</dbReference>
<dbReference type="GO" id="GO:0005634">
    <property type="term" value="C:nucleus"/>
    <property type="evidence" value="ECO:0007669"/>
    <property type="project" value="UniProtKB-SubCell"/>
</dbReference>
<keyword evidence="5" id="KW-0804">Transcription</keyword>
<feature type="region of interest" description="Disordered" evidence="7">
    <location>
        <begin position="187"/>
        <end position="206"/>
    </location>
</feature>
<dbReference type="InterPro" id="IPR000232">
    <property type="entry name" value="HSF_DNA-bd"/>
</dbReference>
<comment type="caution">
    <text evidence="9">The sequence shown here is derived from an EMBL/GenBank/DDBJ whole genome shotgun (WGS) entry which is preliminary data.</text>
</comment>
<sequence>KTKYLSHTFSEERTGKASIFSALSFPEKLWVLAESDQFESIWWGHDGKCVVIDEVIFQVEVQGRRGPWRAFEIESLKIDSFVQQHNLYGFTKTLPDFRRPPSLPRFLAEEEAFAAHRKLLFSNTFFKSDHPELLKLCRRRVARKRRDVAITSLQEDLNESQPRSMPRCPVCAGGSCWARKEPAGSGSRSWHTDSGTNGAAAAQALQESHHPSPRQCFFKPARSCCSSREGTVPSSGPVPAVAKYQTDLGCPFCSSTLLCSAPHGTRFYTWPTMAGASPAPIGTRATGSLGLPLVP</sequence>
<dbReference type="GO" id="GO:0003700">
    <property type="term" value="F:DNA-binding transcription factor activity"/>
    <property type="evidence" value="ECO:0007669"/>
    <property type="project" value="InterPro"/>
</dbReference>
<dbReference type="Gene3D" id="1.10.10.10">
    <property type="entry name" value="Winged helix-like DNA-binding domain superfamily/Winged helix DNA-binding domain"/>
    <property type="match status" value="1"/>
</dbReference>
<evidence type="ECO:0000313" key="10">
    <source>
        <dbReference type="Proteomes" id="UP000237246"/>
    </source>
</evidence>
<protein>
    <recommendedName>
        <fullName evidence="8">HSF-type DNA-binding domain-containing protein</fullName>
    </recommendedName>
</protein>
<organism evidence="9 10">
    <name type="scientific">Bambusicola thoracicus</name>
    <name type="common">Chinese bamboo-partridge</name>
    <name type="synonym">Perdix thoracica</name>
    <dbReference type="NCBI Taxonomy" id="9083"/>
    <lineage>
        <taxon>Eukaryota</taxon>
        <taxon>Metazoa</taxon>
        <taxon>Chordata</taxon>
        <taxon>Craniata</taxon>
        <taxon>Vertebrata</taxon>
        <taxon>Euteleostomi</taxon>
        <taxon>Archelosauria</taxon>
        <taxon>Archosauria</taxon>
        <taxon>Dinosauria</taxon>
        <taxon>Saurischia</taxon>
        <taxon>Theropoda</taxon>
        <taxon>Coelurosauria</taxon>
        <taxon>Aves</taxon>
        <taxon>Neognathae</taxon>
        <taxon>Galloanserae</taxon>
        <taxon>Galliformes</taxon>
        <taxon>Phasianidae</taxon>
        <taxon>Perdicinae</taxon>
        <taxon>Bambusicola</taxon>
    </lineage>
</organism>
<dbReference type="Proteomes" id="UP000237246">
    <property type="component" value="Unassembled WGS sequence"/>
</dbReference>
<feature type="domain" description="HSF-type DNA-binding" evidence="8">
    <location>
        <begin position="25"/>
        <end position="140"/>
    </location>
</feature>
<evidence type="ECO:0000313" key="9">
    <source>
        <dbReference type="EMBL" id="POI22488.1"/>
    </source>
</evidence>
<evidence type="ECO:0000256" key="2">
    <source>
        <dbReference type="ARBA" id="ARBA00006403"/>
    </source>
</evidence>
<dbReference type="Pfam" id="PF00447">
    <property type="entry name" value="HSF_DNA-bind"/>
    <property type="match status" value="1"/>
</dbReference>
<evidence type="ECO:0000259" key="8">
    <source>
        <dbReference type="Pfam" id="PF00447"/>
    </source>
</evidence>
<feature type="compositionally biased region" description="Polar residues" evidence="7">
    <location>
        <begin position="187"/>
        <end position="197"/>
    </location>
</feature>
<name>A0A2P4SEF2_BAMTH</name>
<dbReference type="PANTHER" id="PTHR10015">
    <property type="entry name" value="HEAT SHOCK TRANSCRIPTION FACTOR"/>
    <property type="match status" value="1"/>
</dbReference>
<dbReference type="GO" id="GO:0043565">
    <property type="term" value="F:sequence-specific DNA binding"/>
    <property type="evidence" value="ECO:0007669"/>
    <property type="project" value="InterPro"/>
</dbReference>
<evidence type="ECO:0000256" key="4">
    <source>
        <dbReference type="ARBA" id="ARBA00023125"/>
    </source>
</evidence>
<feature type="non-terminal residue" evidence="9">
    <location>
        <position position="1"/>
    </location>
</feature>
<keyword evidence="6" id="KW-0539">Nucleus</keyword>
<keyword evidence="10" id="KW-1185">Reference proteome</keyword>
<evidence type="ECO:0000256" key="7">
    <source>
        <dbReference type="SAM" id="MobiDB-lite"/>
    </source>
</evidence>
<dbReference type="PANTHER" id="PTHR10015:SF336">
    <property type="entry name" value="HEAT SHOCK TRANSCRIPTION FACTOR, Y-LINKED"/>
    <property type="match status" value="1"/>
</dbReference>
<comment type="subcellular location">
    <subcellularLocation>
        <location evidence="1">Nucleus</location>
    </subcellularLocation>
</comment>
<dbReference type="InterPro" id="IPR036390">
    <property type="entry name" value="WH_DNA-bd_sf"/>
</dbReference>
<dbReference type="OrthoDB" id="6418155at2759"/>
<evidence type="ECO:0000256" key="5">
    <source>
        <dbReference type="ARBA" id="ARBA00023163"/>
    </source>
</evidence>
<dbReference type="FunFam" id="1.10.10.10:FF:000349">
    <property type="entry name" value="Heat shock transcription factor, Y-linked"/>
    <property type="match status" value="1"/>
</dbReference>
<proteinExistence type="inferred from homology"/>
<evidence type="ECO:0000256" key="6">
    <source>
        <dbReference type="ARBA" id="ARBA00023242"/>
    </source>
</evidence>
<dbReference type="SUPFAM" id="SSF46785">
    <property type="entry name" value="Winged helix' DNA-binding domain"/>
    <property type="match status" value="1"/>
</dbReference>